<dbReference type="EMBL" id="VSRR010022735">
    <property type="protein sequence ID" value="MPC64940.1"/>
    <property type="molecule type" value="Genomic_DNA"/>
</dbReference>
<evidence type="ECO:0000256" key="1">
    <source>
        <dbReference type="SAM" id="MobiDB-lite"/>
    </source>
</evidence>
<dbReference type="Proteomes" id="UP000324222">
    <property type="component" value="Unassembled WGS sequence"/>
</dbReference>
<keyword evidence="3" id="KW-1185">Reference proteome</keyword>
<protein>
    <submittedName>
        <fullName evidence="2">Uncharacterized protein</fullName>
    </submittedName>
</protein>
<sequence length="39" mass="4076">MSSHPRSAGEAQVLLLEDEPPVREPHGPSAAEAVLGAIR</sequence>
<accession>A0A5B7GY47</accession>
<evidence type="ECO:0000313" key="3">
    <source>
        <dbReference type="Proteomes" id="UP000324222"/>
    </source>
</evidence>
<proteinExistence type="predicted"/>
<organism evidence="2 3">
    <name type="scientific">Portunus trituberculatus</name>
    <name type="common">Swimming crab</name>
    <name type="synonym">Neptunus trituberculatus</name>
    <dbReference type="NCBI Taxonomy" id="210409"/>
    <lineage>
        <taxon>Eukaryota</taxon>
        <taxon>Metazoa</taxon>
        <taxon>Ecdysozoa</taxon>
        <taxon>Arthropoda</taxon>
        <taxon>Crustacea</taxon>
        <taxon>Multicrustacea</taxon>
        <taxon>Malacostraca</taxon>
        <taxon>Eumalacostraca</taxon>
        <taxon>Eucarida</taxon>
        <taxon>Decapoda</taxon>
        <taxon>Pleocyemata</taxon>
        <taxon>Brachyura</taxon>
        <taxon>Eubrachyura</taxon>
        <taxon>Portunoidea</taxon>
        <taxon>Portunidae</taxon>
        <taxon>Portuninae</taxon>
        <taxon>Portunus</taxon>
    </lineage>
</organism>
<name>A0A5B7GY47_PORTR</name>
<dbReference type="AlphaFoldDB" id="A0A5B7GY47"/>
<gene>
    <name evidence="2" type="ORF">E2C01_059062</name>
</gene>
<evidence type="ECO:0000313" key="2">
    <source>
        <dbReference type="EMBL" id="MPC64940.1"/>
    </source>
</evidence>
<feature type="region of interest" description="Disordered" evidence="1">
    <location>
        <begin position="18"/>
        <end position="39"/>
    </location>
</feature>
<comment type="caution">
    <text evidence="2">The sequence shown here is derived from an EMBL/GenBank/DDBJ whole genome shotgun (WGS) entry which is preliminary data.</text>
</comment>
<reference evidence="2 3" key="1">
    <citation type="submission" date="2019-05" db="EMBL/GenBank/DDBJ databases">
        <title>Another draft genome of Portunus trituberculatus and its Hox gene families provides insights of decapod evolution.</title>
        <authorList>
            <person name="Jeong J.-H."/>
            <person name="Song I."/>
            <person name="Kim S."/>
            <person name="Choi T."/>
            <person name="Kim D."/>
            <person name="Ryu S."/>
            <person name="Kim W."/>
        </authorList>
    </citation>
    <scope>NUCLEOTIDE SEQUENCE [LARGE SCALE GENOMIC DNA]</scope>
    <source>
        <tissue evidence="2">Muscle</tissue>
    </source>
</reference>